<dbReference type="InterPro" id="IPR015947">
    <property type="entry name" value="PUA-like_sf"/>
</dbReference>
<dbReference type="InterPro" id="IPR044824">
    <property type="entry name" value="MAIN-like"/>
</dbReference>
<dbReference type="AlphaFoldDB" id="A0A5B6X306"/>
<evidence type="ECO:0000259" key="2">
    <source>
        <dbReference type="Pfam" id="PF10536"/>
    </source>
</evidence>
<dbReference type="InterPro" id="IPR047197">
    <property type="entry name" value="THYN1-like_EVE"/>
</dbReference>
<dbReference type="Pfam" id="PF01878">
    <property type="entry name" value="EVE"/>
    <property type="match status" value="1"/>
</dbReference>
<dbReference type="PANTHER" id="PTHR46033:SF8">
    <property type="entry name" value="PROTEIN MAINTENANCE OF MERISTEMS-LIKE"/>
    <property type="match status" value="1"/>
</dbReference>
<feature type="domain" description="EVE" evidence="1">
    <location>
        <begin position="6"/>
        <end position="133"/>
    </location>
</feature>
<sequence>MVKGKQYWLLKTEPGEWSWEDQAANGGVTKWDGVKNKQAQKHLKSMKVGDLCFFYHSGATARRVVGVVSVVKEWYAAEGGDKNSEVVVDVKAVGEMRRQVDLKDMKQDGELKGFVMFRQPRLSVLPVPEKELKMGFMFPICSYTWPNFRFNLSELYCSVYASLPSSFDCGILVNTYLALPKSFIRKQERHRGCAISVQIPFEKTQTQEKESCPAVDLYRIVRLRLHDPDYFPDRRVIPYLNVAGFGVATYIQISELRADLISALVERWRPETHTFHLPCGEVSITLQDIVVQLGLSIEGEAVTGLGKVPDPWATCERLLGRVPPDNEEGHLTHIKFNWLKENFQHLPSRPTQMDIIYAARAFILQLIGGILLPDVNQNIVSIIYLPLLEDLELAGRFSWGSAVLACLYNELYRAAKPSTKSMGGCCLLLQSWALYRMSFLASVCVASVLVSSQLIDFCSRPFRLILSHEISLHGDSTNRFQPQPNCGINSIAP</sequence>
<comment type="caution">
    <text evidence="3">The sequence shown here is derived from an EMBL/GenBank/DDBJ whole genome shotgun (WGS) entry which is preliminary data.</text>
</comment>
<dbReference type="PANTHER" id="PTHR46033">
    <property type="entry name" value="PROTEIN MAIN-LIKE 2"/>
    <property type="match status" value="1"/>
</dbReference>
<keyword evidence="4" id="KW-1185">Reference proteome</keyword>
<gene>
    <name evidence="3" type="ORF">EPI10_032346</name>
</gene>
<feature type="domain" description="Aminotransferase-like plant mobile" evidence="2">
    <location>
        <begin position="249"/>
        <end position="440"/>
    </location>
</feature>
<dbReference type="CDD" id="cd21133">
    <property type="entry name" value="EVE"/>
    <property type="match status" value="1"/>
</dbReference>
<evidence type="ECO:0000259" key="1">
    <source>
        <dbReference type="Pfam" id="PF01878"/>
    </source>
</evidence>
<accession>A0A5B6X306</accession>
<dbReference type="SUPFAM" id="SSF88697">
    <property type="entry name" value="PUA domain-like"/>
    <property type="match status" value="1"/>
</dbReference>
<dbReference type="GO" id="GO:0010073">
    <property type="term" value="P:meristem maintenance"/>
    <property type="evidence" value="ECO:0007669"/>
    <property type="project" value="InterPro"/>
</dbReference>
<proteinExistence type="predicted"/>
<dbReference type="EMBL" id="SMMG02000001">
    <property type="protein sequence ID" value="KAA3488611.1"/>
    <property type="molecule type" value="Genomic_DNA"/>
</dbReference>
<dbReference type="Pfam" id="PF10536">
    <property type="entry name" value="PMD"/>
    <property type="match status" value="1"/>
</dbReference>
<dbReference type="Proteomes" id="UP000325315">
    <property type="component" value="Unassembled WGS sequence"/>
</dbReference>
<evidence type="ECO:0000313" key="3">
    <source>
        <dbReference type="EMBL" id="KAA3488611.1"/>
    </source>
</evidence>
<reference evidence="4" key="1">
    <citation type="journal article" date="2019" name="Plant Biotechnol. J.">
        <title>Genome sequencing of the Australian wild diploid species Gossypium australe highlights disease resistance and delayed gland morphogenesis.</title>
        <authorList>
            <person name="Cai Y."/>
            <person name="Cai X."/>
            <person name="Wang Q."/>
            <person name="Wang P."/>
            <person name="Zhang Y."/>
            <person name="Cai C."/>
            <person name="Xu Y."/>
            <person name="Wang K."/>
            <person name="Zhou Z."/>
            <person name="Wang C."/>
            <person name="Geng S."/>
            <person name="Li B."/>
            <person name="Dong Q."/>
            <person name="Hou Y."/>
            <person name="Wang H."/>
            <person name="Ai P."/>
            <person name="Liu Z."/>
            <person name="Yi F."/>
            <person name="Sun M."/>
            <person name="An G."/>
            <person name="Cheng J."/>
            <person name="Zhang Y."/>
            <person name="Shi Q."/>
            <person name="Xie Y."/>
            <person name="Shi X."/>
            <person name="Chang Y."/>
            <person name="Huang F."/>
            <person name="Chen Y."/>
            <person name="Hong S."/>
            <person name="Mi L."/>
            <person name="Sun Q."/>
            <person name="Zhang L."/>
            <person name="Zhou B."/>
            <person name="Peng R."/>
            <person name="Zhang X."/>
            <person name="Liu F."/>
        </authorList>
    </citation>
    <scope>NUCLEOTIDE SEQUENCE [LARGE SCALE GENOMIC DNA]</scope>
    <source>
        <strain evidence="4">cv. PA1801</strain>
    </source>
</reference>
<protein>
    <submittedName>
        <fullName evidence="3">Thymocyte nuclear protein 1</fullName>
    </submittedName>
</protein>
<dbReference type="OrthoDB" id="41445at2759"/>
<evidence type="ECO:0000313" key="4">
    <source>
        <dbReference type="Proteomes" id="UP000325315"/>
    </source>
</evidence>
<organism evidence="3 4">
    <name type="scientific">Gossypium australe</name>
    <dbReference type="NCBI Taxonomy" id="47621"/>
    <lineage>
        <taxon>Eukaryota</taxon>
        <taxon>Viridiplantae</taxon>
        <taxon>Streptophyta</taxon>
        <taxon>Embryophyta</taxon>
        <taxon>Tracheophyta</taxon>
        <taxon>Spermatophyta</taxon>
        <taxon>Magnoliopsida</taxon>
        <taxon>eudicotyledons</taxon>
        <taxon>Gunneridae</taxon>
        <taxon>Pentapetalae</taxon>
        <taxon>rosids</taxon>
        <taxon>malvids</taxon>
        <taxon>Malvales</taxon>
        <taxon>Malvaceae</taxon>
        <taxon>Malvoideae</taxon>
        <taxon>Gossypium</taxon>
    </lineage>
</organism>
<name>A0A5B6X306_9ROSI</name>
<dbReference type="InterPro" id="IPR002740">
    <property type="entry name" value="EVE_domain"/>
</dbReference>
<dbReference type="InterPro" id="IPR019557">
    <property type="entry name" value="AminoTfrase-like_pln_mobile"/>
</dbReference>
<dbReference type="Gene3D" id="3.10.590.10">
    <property type="entry name" value="ph1033 like domains"/>
    <property type="match status" value="1"/>
</dbReference>